<gene>
    <name evidence="2" type="ORF">DXT99_21090</name>
</gene>
<dbReference type="InterPro" id="IPR025667">
    <property type="entry name" value="SprB_repeat"/>
</dbReference>
<name>A0A3D8L744_9BACT</name>
<dbReference type="Pfam" id="PF13585">
    <property type="entry name" value="CHU_C"/>
    <property type="match status" value="1"/>
</dbReference>
<comment type="caution">
    <text evidence="2">The sequence shown here is derived from an EMBL/GenBank/DDBJ whole genome shotgun (WGS) entry which is preliminary data.</text>
</comment>
<dbReference type="OrthoDB" id="7794186at2"/>
<dbReference type="RefSeq" id="WP_115567574.1">
    <property type="nucleotide sequence ID" value="NZ_QRGR01000028.1"/>
</dbReference>
<reference evidence="3" key="1">
    <citation type="submission" date="2018-08" db="EMBL/GenBank/DDBJ databases">
        <authorList>
            <person name="Liu Z.-W."/>
            <person name="Du Z.-J."/>
        </authorList>
    </citation>
    <scope>NUCLEOTIDE SEQUENCE [LARGE SCALE GENOMIC DNA]</scope>
    <source>
        <strain evidence="3">H4X</strain>
    </source>
</reference>
<evidence type="ECO:0000313" key="3">
    <source>
        <dbReference type="Proteomes" id="UP000256708"/>
    </source>
</evidence>
<dbReference type="Proteomes" id="UP000256708">
    <property type="component" value="Unassembled WGS sequence"/>
</dbReference>
<dbReference type="AlphaFoldDB" id="A0A3D8L744"/>
<dbReference type="NCBIfam" id="TIGR04131">
    <property type="entry name" value="Bac_Flav_CTERM"/>
    <property type="match status" value="1"/>
</dbReference>
<evidence type="ECO:0000256" key="1">
    <source>
        <dbReference type="SAM" id="SignalP"/>
    </source>
</evidence>
<dbReference type="InterPro" id="IPR026341">
    <property type="entry name" value="T9SS_type_B"/>
</dbReference>
<organism evidence="2 3">
    <name type="scientific">Pontibacter diazotrophicus</name>
    <dbReference type="NCBI Taxonomy" id="1400979"/>
    <lineage>
        <taxon>Bacteria</taxon>
        <taxon>Pseudomonadati</taxon>
        <taxon>Bacteroidota</taxon>
        <taxon>Cytophagia</taxon>
        <taxon>Cytophagales</taxon>
        <taxon>Hymenobacteraceae</taxon>
        <taxon>Pontibacter</taxon>
    </lineage>
</organism>
<evidence type="ECO:0000313" key="2">
    <source>
        <dbReference type="EMBL" id="RDV13116.1"/>
    </source>
</evidence>
<dbReference type="Pfam" id="PF13573">
    <property type="entry name" value="SprB"/>
    <property type="match status" value="3"/>
</dbReference>
<dbReference type="Gene3D" id="2.60.40.740">
    <property type="match status" value="2"/>
</dbReference>
<keyword evidence="1" id="KW-0732">Signal</keyword>
<evidence type="ECO:0008006" key="4">
    <source>
        <dbReference type="Google" id="ProtNLM"/>
    </source>
</evidence>
<sequence length="439" mass="46056">MNKHFTQRLILLCAVSLMSLLQLVAPHSLYAQTSDGDCGPTDLELEIFSSLCGRNNGYFRVIGVTGGTAPYMYARNGTPFQAFHTFGSLVAGEYTITVRDANGCTYTEAVTIEDSSGPSEFTASASPAICGNSNGVITITEVTGGSSPYRYSKDGGTTLQTSNILTDFAEGTHSITVVDRQGCKRVQEVEVTSIDGPSAVSATSHYASCSASSGGIKVSSVTGGTAPYTYSLDGENFTASTTIAGVAPGSYTLTVKDANDCTLAVPVTMTEGYPIQVTVTPLTKAIGPDKSGSAAVTAIGGGAAPYTYQLSGGGFTADSIFNNLGAGTHTLVVKDSFGCTSEVTFTIENNNEIDVPNGFTPNGDGINDRLAIKNLSTLFPGCRVTVYNRWGSLVFESRGYQEPWDGTHKGKMLPDGTYYCVIEFGDATPALKQSLTIMR</sequence>
<feature type="signal peptide" evidence="1">
    <location>
        <begin position="1"/>
        <end position="31"/>
    </location>
</feature>
<proteinExistence type="predicted"/>
<protein>
    <recommendedName>
        <fullName evidence="4">Gliding motility-associated C-terminal domain-containing protein</fullName>
    </recommendedName>
</protein>
<keyword evidence="3" id="KW-1185">Reference proteome</keyword>
<dbReference type="EMBL" id="QRGR01000028">
    <property type="protein sequence ID" value="RDV13116.1"/>
    <property type="molecule type" value="Genomic_DNA"/>
</dbReference>
<feature type="chain" id="PRO_5017709954" description="Gliding motility-associated C-terminal domain-containing protein" evidence="1">
    <location>
        <begin position="32"/>
        <end position="439"/>
    </location>
</feature>
<accession>A0A3D8L744</accession>